<feature type="region of interest" description="Disordered" evidence="1">
    <location>
        <begin position="69"/>
        <end position="106"/>
    </location>
</feature>
<sequence length="250" mass="27722">MAPVFSCRWDWCRSSFASIDALHTHVKLEHIWPMKPMRKADIALMRRMDLQSLHSSPNTDSSIVSQGLITGVSPTKTPPLAAPSTSTPTTFAQLSSPPQTLSPQRLPASPAFESLVGQDRHSGLSAAMKIFERAHGHKPNQHPRLSPHQRSPTHRPISESSGSSQEIVEQQLTQEEYVGLQPPPLLPSELSVERELVDAELRWPTDDELDVFAIKGTTKQPVSTQNDRPSSSPDSARGRNFRDRTMRASQ</sequence>
<keyword evidence="4" id="KW-1185">Reference proteome</keyword>
<dbReference type="Gene3D" id="3.30.160.60">
    <property type="entry name" value="Classic Zinc Finger"/>
    <property type="match status" value="1"/>
</dbReference>
<gene>
    <name evidence="3" type="ORF">L210DRAFT_2394607</name>
</gene>
<proteinExistence type="predicted"/>
<name>A0AAD4C6Q7_BOLED</name>
<evidence type="ECO:0000256" key="1">
    <source>
        <dbReference type="SAM" id="MobiDB-lite"/>
    </source>
</evidence>
<evidence type="ECO:0000259" key="2">
    <source>
        <dbReference type="PROSITE" id="PS00028"/>
    </source>
</evidence>
<dbReference type="GO" id="GO:0008270">
    <property type="term" value="F:zinc ion binding"/>
    <property type="evidence" value="ECO:0007669"/>
    <property type="project" value="InterPro"/>
</dbReference>
<dbReference type="PROSITE" id="PS00028">
    <property type="entry name" value="ZINC_FINGER_C2H2_1"/>
    <property type="match status" value="1"/>
</dbReference>
<comment type="caution">
    <text evidence="3">The sequence shown here is derived from an EMBL/GenBank/DDBJ whole genome shotgun (WGS) entry which is preliminary data.</text>
</comment>
<feature type="compositionally biased region" description="Low complexity" evidence="1">
    <location>
        <begin position="82"/>
        <end position="92"/>
    </location>
</feature>
<feature type="compositionally biased region" description="Polar residues" evidence="1">
    <location>
        <begin position="93"/>
        <end position="103"/>
    </location>
</feature>
<evidence type="ECO:0000313" key="3">
    <source>
        <dbReference type="EMBL" id="KAF8450521.1"/>
    </source>
</evidence>
<accession>A0AAD4C6Q7</accession>
<feature type="region of interest" description="Disordered" evidence="1">
    <location>
        <begin position="212"/>
        <end position="250"/>
    </location>
</feature>
<dbReference type="EMBL" id="WHUW01000002">
    <property type="protein sequence ID" value="KAF8450521.1"/>
    <property type="molecule type" value="Genomic_DNA"/>
</dbReference>
<dbReference type="Proteomes" id="UP001194468">
    <property type="component" value="Unassembled WGS sequence"/>
</dbReference>
<feature type="compositionally biased region" description="Polar residues" evidence="1">
    <location>
        <begin position="217"/>
        <end position="234"/>
    </location>
</feature>
<protein>
    <recommendedName>
        <fullName evidence="2">C2H2-type domain-containing protein</fullName>
    </recommendedName>
</protein>
<dbReference type="InterPro" id="IPR048420">
    <property type="entry name" value="Zap1-like_Znf1"/>
</dbReference>
<organism evidence="3 4">
    <name type="scientific">Boletus edulis BED1</name>
    <dbReference type="NCBI Taxonomy" id="1328754"/>
    <lineage>
        <taxon>Eukaryota</taxon>
        <taxon>Fungi</taxon>
        <taxon>Dikarya</taxon>
        <taxon>Basidiomycota</taxon>
        <taxon>Agaricomycotina</taxon>
        <taxon>Agaricomycetes</taxon>
        <taxon>Agaricomycetidae</taxon>
        <taxon>Boletales</taxon>
        <taxon>Boletineae</taxon>
        <taxon>Boletaceae</taxon>
        <taxon>Boletoideae</taxon>
        <taxon>Boletus</taxon>
    </lineage>
</organism>
<feature type="domain" description="C2H2-type" evidence="2">
    <location>
        <begin position="7"/>
        <end position="30"/>
    </location>
</feature>
<dbReference type="Pfam" id="PF21816">
    <property type="entry name" value="Zap1_zf1"/>
    <property type="match status" value="1"/>
</dbReference>
<feature type="compositionally biased region" description="Polar residues" evidence="1">
    <location>
        <begin position="158"/>
        <end position="168"/>
    </location>
</feature>
<reference evidence="3" key="2">
    <citation type="journal article" date="2020" name="Nat. Commun.">
        <title>Large-scale genome sequencing of mycorrhizal fungi provides insights into the early evolution of symbiotic traits.</title>
        <authorList>
            <person name="Miyauchi S."/>
            <person name="Kiss E."/>
            <person name="Kuo A."/>
            <person name="Drula E."/>
            <person name="Kohler A."/>
            <person name="Sanchez-Garcia M."/>
            <person name="Morin E."/>
            <person name="Andreopoulos B."/>
            <person name="Barry K.W."/>
            <person name="Bonito G."/>
            <person name="Buee M."/>
            <person name="Carver A."/>
            <person name="Chen C."/>
            <person name="Cichocki N."/>
            <person name="Clum A."/>
            <person name="Culley D."/>
            <person name="Crous P.W."/>
            <person name="Fauchery L."/>
            <person name="Girlanda M."/>
            <person name="Hayes R.D."/>
            <person name="Keri Z."/>
            <person name="LaButti K."/>
            <person name="Lipzen A."/>
            <person name="Lombard V."/>
            <person name="Magnuson J."/>
            <person name="Maillard F."/>
            <person name="Murat C."/>
            <person name="Nolan M."/>
            <person name="Ohm R.A."/>
            <person name="Pangilinan J."/>
            <person name="Pereira M.F."/>
            <person name="Perotto S."/>
            <person name="Peter M."/>
            <person name="Pfister S."/>
            <person name="Riley R."/>
            <person name="Sitrit Y."/>
            <person name="Stielow J.B."/>
            <person name="Szollosi G."/>
            <person name="Zifcakova L."/>
            <person name="Stursova M."/>
            <person name="Spatafora J.W."/>
            <person name="Tedersoo L."/>
            <person name="Vaario L.M."/>
            <person name="Yamada A."/>
            <person name="Yan M."/>
            <person name="Wang P."/>
            <person name="Xu J."/>
            <person name="Bruns T."/>
            <person name="Baldrian P."/>
            <person name="Vilgalys R."/>
            <person name="Dunand C."/>
            <person name="Henrissat B."/>
            <person name="Grigoriev I.V."/>
            <person name="Hibbett D."/>
            <person name="Nagy L.G."/>
            <person name="Martin F.M."/>
        </authorList>
    </citation>
    <scope>NUCLEOTIDE SEQUENCE</scope>
    <source>
        <strain evidence="3">BED1</strain>
    </source>
</reference>
<dbReference type="AlphaFoldDB" id="A0AAD4C6Q7"/>
<feature type="compositionally biased region" description="Basic and acidic residues" evidence="1">
    <location>
        <begin position="236"/>
        <end position="250"/>
    </location>
</feature>
<feature type="compositionally biased region" description="Basic residues" evidence="1">
    <location>
        <begin position="136"/>
        <end position="153"/>
    </location>
</feature>
<dbReference type="InterPro" id="IPR013087">
    <property type="entry name" value="Znf_C2H2_type"/>
</dbReference>
<feature type="region of interest" description="Disordered" evidence="1">
    <location>
        <begin position="136"/>
        <end position="168"/>
    </location>
</feature>
<reference evidence="3" key="1">
    <citation type="submission" date="2019-10" db="EMBL/GenBank/DDBJ databases">
        <authorList>
            <consortium name="DOE Joint Genome Institute"/>
            <person name="Kuo A."/>
            <person name="Miyauchi S."/>
            <person name="Kiss E."/>
            <person name="Drula E."/>
            <person name="Kohler A."/>
            <person name="Sanchez-Garcia M."/>
            <person name="Andreopoulos B."/>
            <person name="Barry K.W."/>
            <person name="Bonito G."/>
            <person name="Buee M."/>
            <person name="Carver A."/>
            <person name="Chen C."/>
            <person name="Cichocki N."/>
            <person name="Clum A."/>
            <person name="Culley D."/>
            <person name="Crous P.W."/>
            <person name="Fauchery L."/>
            <person name="Girlanda M."/>
            <person name="Hayes R."/>
            <person name="Keri Z."/>
            <person name="LaButti K."/>
            <person name="Lipzen A."/>
            <person name="Lombard V."/>
            <person name="Magnuson J."/>
            <person name="Maillard F."/>
            <person name="Morin E."/>
            <person name="Murat C."/>
            <person name="Nolan M."/>
            <person name="Ohm R."/>
            <person name="Pangilinan J."/>
            <person name="Pereira M."/>
            <person name="Perotto S."/>
            <person name="Peter M."/>
            <person name="Riley R."/>
            <person name="Sitrit Y."/>
            <person name="Stielow B."/>
            <person name="Szollosi G."/>
            <person name="Zifcakova L."/>
            <person name="Stursova M."/>
            <person name="Spatafora J.W."/>
            <person name="Tedersoo L."/>
            <person name="Vaario L.-M."/>
            <person name="Yamada A."/>
            <person name="Yan M."/>
            <person name="Wang P."/>
            <person name="Xu J."/>
            <person name="Bruns T."/>
            <person name="Baldrian P."/>
            <person name="Vilgalys R."/>
            <person name="Henrissat B."/>
            <person name="Grigoriev I.V."/>
            <person name="Hibbett D."/>
            <person name="Nagy L.G."/>
            <person name="Martin F.M."/>
        </authorList>
    </citation>
    <scope>NUCLEOTIDE SEQUENCE</scope>
    <source>
        <strain evidence="3">BED1</strain>
    </source>
</reference>
<evidence type="ECO:0000313" key="4">
    <source>
        <dbReference type="Proteomes" id="UP001194468"/>
    </source>
</evidence>